<accession>A0A5J4YM16</accession>
<keyword evidence="4" id="KW-0067">ATP-binding</keyword>
<dbReference type="Pfam" id="PF00270">
    <property type="entry name" value="DEAD"/>
    <property type="match status" value="1"/>
</dbReference>
<dbReference type="EMBL" id="VRMN01000009">
    <property type="protein sequence ID" value="KAA8492476.1"/>
    <property type="molecule type" value="Genomic_DNA"/>
</dbReference>
<feature type="domain" description="Helicase C-terminal" evidence="7">
    <location>
        <begin position="599"/>
        <end position="800"/>
    </location>
</feature>
<dbReference type="SUPFAM" id="SSF52540">
    <property type="entry name" value="P-loop containing nucleoside triphosphate hydrolases"/>
    <property type="match status" value="1"/>
</dbReference>
<dbReference type="GO" id="GO:0004386">
    <property type="term" value="F:helicase activity"/>
    <property type="evidence" value="ECO:0007669"/>
    <property type="project" value="UniProtKB-KW"/>
</dbReference>
<dbReference type="InterPro" id="IPR014001">
    <property type="entry name" value="Helicase_ATP-bd"/>
</dbReference>
<evidence type="ECO:0000313" key="9">
    <source>
        <dbReference type="Proteomes" id="UP000324585"/>
    </source>
</evidence>
<dbReference type="SMART" id="SM01142">
    <property type="entry name" value="DSHCT"/>
    <property type="match status" value="1"/>
</dbReference>
<dbReference type="Pfam" id="PF08148">
    <property type="entry name" value="DSHCT"/>
    <property type="match status" value="1"/>
</dbReference>
<dbReference type="PANTHER" id="PTHR12131">
    <property type="entry name" value="ATP-DEPENDENT RNA AND DNA HELICASE"/>
    <property type="match status" value="1"/>
</dbReference>
<dbReference type="GO" id="GO:0005524">
    <property type="term" value="F:ATP binding"/>
    <property type="evidence" value="ECO:0007669"/>
    <property type="project" value="UniProtKB-KW"/>
</dbReference>
<keyword evidence="9" id="KW-1185">Reference proteome</keyword>
<dbReference type="InterPro" id="IPR012961">
    <property type="entry name" value="Ski2/MTR4_C"/>
</dbReference>
<dbReference type="Pfam" id="PF00271">
    <property type="entry name" value="Helicase_C"/>
    <property type="match status" value="1"/>
</dbReference>
<sequence>MERIAELVAVLEAPGHHSTDQLLLFPRLGHVVVPHVRFAEACLVDGTIQDDDDGDGESDAIALEPLLLNTGDINGADEDFLRRFVNPPSTRADRYLRGSTQEVASRRLGSTRGQSASISSFGYEQNSLQVLDALLAPNAEETESHTVVSGRGTVENLMCVELLDGLGDEEAQKILMESLFRFGEQDAAVLDSLARSEDSLKEMELDRARRAADQGVHFVMNDAGGGSTVTLASKQDGFRLDSIFKTSAEDMELFGVTESDLESDAADESEDERDSASSALWVPGPGLSNGADSILNAQRKREAYIDEVDELLAGDTVSEYLRARAIDRTSETEPLAPRQAFSWAVAEETDVSDFSTLVPNPAIKYPFDLDVFQRRSIFRLERGESLFVSAHTSAGKTVVAEYAIALARLHRSKAIYTSPIKTLSNQKFREFSKVFDSVGIVTGDVSIRPEADCLVMTTEILRSMLYKGADLIRDVEWVIFDEVHYINDAERGVVWEETIILLPEHVRFVFLSATVPNALQFASWVGRTKQRLVYVTGTPKRPVPLEHSLLVHDKAFELVSSSARHFNTINYKQALAYEKEKTAAKKAGSASVGRHSWPKLVNFLSKNDMLPTIVFCFSKKRCDEAANLLRSVDLTAGSSEKAEVHLIFDSAITRLSQDDRDVPQIMRMREMLKRGIGVHHAGLLPIVKEITEILFQRGLVRILFATETFAMGVNMPARAVVFSGIRKHDGETFRALNPGEFQQMSGRAGRRGLDSVGFVMLYFASNDIPSELELRQLLTGTPHRLSSVFRLTYNMILNLLRVEDLRVEDVMRKSFAEAAAERNSHRIRVLLEKGESVLKELEAQNPEVDKYRFYHSLCCDAERMRALAGKELLSRAPSEFVAGRVLLVSRSDRGLALAVVVRSPKVQSRGPRLTLAGDSAGTGQVEEDEGPAILVLVLCDGISGDSSSPYYMPALECSGDVRTVGGYKYELVRIVGSRVALVLDSKVALDANSIDPIRGAPALSELVSVLSKLSDMVESDTIPAARHPQKDMGIADLEFTDFYLRYEALVDQMRSLRDVAGSSFLGQAMRVLDKQRILTEKLSRLRWALSDESLQLLPDYYQRISVLKRMNYVDADSVVLLKGRAACEVNTCDSLIIGELIFESVFNPLSPPDCAALLAALVFQEKTEVELDDAEMSEAFGLTKIRLGKILVALGTVQAECGLVVSPVEYQRNSARFGVSHAVFAWANGATFKAVCELSDVPEGSLVRVIVRLSELIREVRNVAHVIGDAELFQKMERANALIKRDIIFAASLYLQ</sequence>
<dbReference type="OMA" id="DHVNIIM"/>
<evidence type="ECO:0000256" key="1">
    <source>
        <dbReference type="ARBA" id="ARBA00022741"/>
    </source>
</evidence>
<keyword evidence="1" id="KW-0547">Nucleotide-binding</keyword>
<name>A0A5J4YM16_PORPP</name>
<evidence type="ECO:0000259" key="7">
    <source>
        <dbReference type="PROSITE" id="PS51194"/>
    </source>
</evidence>
<evidence type="ECO:0000256" key="2">
    <source>
        <dbReference type="ARBA" id="ARBA00022801"/>
    </source>
</evidence>
<evidence type="ECO:0000259" key="6">
    <source>
        <dbReference type="PROSITE" id="PS51192"/>
    </source>
</evidence>
<feature type="domain" description="Helicase ATP-binding" evidence="6">
    <location>
        <begin position="377"/>
        <end position="533"/>
    </location>
</feature>
<dbReference type="FunFam" id="3.40.50.300:FF:000354">
    <property type="entry name" value="ATP-dependent RNA helicase SKI2"/>
    <property type="match status" value="1"/>
</dbReference>
<dbReference type="InterPro" id="IPR025696">
    <property type="entry name" value="Beta-barrel_MTR4"/>
</dbReference>
<keyword evidence="3 8" id="KW-0347">Helicase</keyword>
<feature type="compositionally biased region" description="Acidic residues" evidence="5">
    <location>
        <begin position="259"/>
        <end position="273"/>
    </location>
</feature>
<dbReference type="InterPro" id="IPR011545">
    <property type="entry name" value="DEAD/DEAH_box_helicase_dom"/>
</dbReference>
<dbReference type="PROSITE" id="PS51192">
    <property type="entry name" value="HELICASE_ATP_BIND_1"/>
    <property type="match status" value="1"/>
</dbReference>
<dbReference type="GO" id="GO:0003676">
    <property type="term" value="F:nucleic acid binding"/>
    <property type="evidence" value="ECO:0007669"/>
    <property type="project" value="InterPro"/>
</dbReference>
<gene>
    <name evidence="8" type="ORF">FVE85_7983</name>
</gene>
<keyword evidence="2" id="KW-0378">Hydrolase</keyword>
<protein>
    <submittedName>
        <fullName evidence="8">DExH-box ATP-dependent RNA helicase DExH11</fullName>
    </submittedName>
</protein>
<dbReference type="Gene3D" id="3.40.50.300">
    <property type="entry name" value="P-loop containing nucleotide triphosphate hydrolases"/>
    <property type="match status" value="2"/>
</dbReference>
<dbReference type="OrthoDB" id="64767at2759"/>
<dbReference type="CDD" id="cd18795">
    <property type="entry name" value="SF2_C_Ski2"/>
    <property type="match status" value="1"/>
</dbReference>
<evidence type="ECO:0000256" key="4">
    <source>
        <dbReference type="ARBA" id="ARBA00022840"/>
    </source>
</evidence>
<dbReference type="InterPro" id="IPR001650">
    <property type="entry name" value="Helicase_C-like"/>
</dbReference>
<evidence type="ECO:0000256" key="3">
    <source>
        <dbReference type="ARBA" id="ARBA00022806"/>
    </source>
</evidence>
<dbReference type="PROSITE" id="PS51194">
    <property type="entry name" value="HELICASE_CTER"/>
    <property type="match status" value="1"/>
</dbReference>
<dbReference type="SMART" id="SM00490">
    <property type="entry name" value="HELICc"/>
    <property type="match status" value="1"/>
</dbReference>
<dbReference type="InterPro" id="IPR050699">
    <property type="entry name" value="RNA-DNA_Helicase"/>
</dbReference>
<comment type="caution">
    <text evidence="8">The sequence shown here is derived from an EMBL/GenBank/DDBJ whole genome shotgun (WGS) entry which is preliminary data.</text>
</comment>
<evidence type="ECO:0000313" key="8">
    <source>
        <dbReference type="EMBL" id="KAA8492476.1"/>
    </source>
</evidence>
<dbReference type="GO" id="GO:0055087">
    <property type="term" value="C:Ski complex"/>
    <property type="evidence" value="ECO:0007669"/>
    <property type="project" value="TreeGrafter"/>
</dbReference>
<dbReference type="GO" id="GO:0070478">
    <property type="term" value="P:nuclear-transcribed mRNA catabolic process, 3'-5' exonucleolytic nonsense-mediated decay"/>
    <property type="evidence" value="ECO:0007669"/>
    <property type="project" value="TreeGrafter"/>
</dbReference>
<dbReference type="PANTHER" id="PTHR12131:SF1">
    <property type="entry name" value="ATP-DEPENDENT RNA HELICASE SUPV3L1, MITOCHONDRIAL-RELATED"/>
    <property type="match status" value="1"/>
</dbReference>
<dbReference type="Pfam" id="PF13234">
    <property type="entry name" value="MTR4_beta-barrel"/>
    <property type="match status" value="1"/>
</dbReference>
<dbReference type="GO" id="GO:0016787">
    <property type="term" value="F:hydrolase activity"/>
    <property type="evidence" value="ECO:0007669"/>
    <property type="project" value="UniProtKB-KW"/>
</dbReference>
<organism evidence="8 9">
    <name type="scientific">Porphyridium purpureum</name>
    <name type="common">Red alga</name>
    <name type="synonym">Porphyridium cruentum</name>
    <dbReference type="NCBI Taxonomy" id="35688"/>
    <lineage>
        <taxon>Eukaryota</taxon>
        <taxon>Rhodophyta</taxon>
        <taxon>Bangiophyceae</taxon>
        <taxon>Porphyridiales</taxon>
        <taxon>Porphyridiaceae</taxon>
        <taxon>Porphyridium</taxon>
    </lineage>
</organism>
<proteinExistence type="predicted"/>
<dbReference type="Proteomes" id="UP000324585">
    <property type="component" value="Unassembled WGS sequence"/>
</dbReference>
<feature type="region of interest" description="Disordered" evidence="5">
    <location>
        <begin position="259"/>
        <end position="284"/>
    </location>
</feature>
<evidence type="ECO:0000256" key="5">
    <source>
        <dbReference type="SAM" id="MobiDB-lite"/>
    </source>
</evidence>
<dbReference type="SMART" id="SM00487">
    <property type="entry name" value="DEXDc"/>
    <property type="match status" value="1"/>
</dbReference>
<dbReference type="Gene3D" id="1.10.3380.30">
    <property type="match status" value="2"/>
</dbReference>
<reference evidence="9" key="1">
    <citation type="journal article" date="2019" name="Nat. Commun.">
        <title>Expansion of phycobilisome linker gene families in mesophilic red algae.</title>
        <authorList>
            <person name="Lee J."/>
            <person name="Kim D."/>
            <person name="Bhattacharya D."/>
            <person name="Yoon H.S."/>
        </authorList>
    </citation>
    <scope>NUCLEOTIDE SEQUENCE [LARGE SCALE GENOMIC DNA]</scope>
    <source>
        <strain evidence="9">CCMP 1328</strain>
    </source>
</reference>
<dbReference type="InterPro" id="IPR027417">
    <property type="entry name" value="P-loop_NTPase"/>
</dbReference>